<evidence type="ECO:0000313" key="1">
    <source>
        <dbReference type="EMBL" id="KKN65480.1"/>
    </source>
</evidence>
<proteinExistence type="predicted"/>
<accession>A0A0F9S9A7</accession>
<reference evidence="1" key="1">
    <citation type="journal article" date="2015" name="Nature">
        <title>Complex archaea that bridge the gap between prokaryotes and eukaryotes.</title>
        <authorList>
            <person name="Spang A."/>
            <person name="Saw J.H."/>
            <person name="Jorgensen S.L."/>
            <person name="Zaremba-Niedzwiedzka K."/>
            <person name="Martijn J."/>
            <person name="Lind A.E."/>
            <person name="van Eijk R."/>
            <person name="Schleper C."/>
            <person name="Guy L."/>
            <person name="Ettema T.J."/>
        </authorList>
    </citation>
    <scope>NUCLEOTIDE SEQUENCE</scope>
</reference>
<name>A0A0F9S9A7_9ZZZZ</name>
<sequence length="59" mass="6907">MPKIDTPKLKCLRPKCGHEWWPRQDNVGICPKCKSHLWNEKPKRRKKIKPEITESGGKA</sequence>
<protein>
    <submittedName>
        <fullName evidence="1">Uncharacterized protein</fullName>
    </submittedName>
</protein>
<dbReference type="AlphaFoldDB" id="A0A0F9S9A7"/>
<gene>
    <name evidence="1" type="ORF">LCGC14_0480840</name>
</gene>
<dbReference type="EMBL" id="LAZR01000523">
    <property type="protein sequence ID" value="KKN65480.1"/>
    <property type="molecule type" value="Genomic_DNA"/>
</dbReference>
<organism evidence="1">
    <name type="scientific">marine sediment metagenome</name>
    <dbReference type="NCBI Taxonomy" id="412755"/>
    <lineage>
        <taxon>unclassified sequences</taxon>
        <taxon>metagenomes</taxon>
        <taxon>ecological metagenomes</taxon>
    </lineage>
</organism>
<comment type="caution">
    <text evidence="1">The sequence shown here is derived from an EMBL/GenBank/DDBJ whole genome shotgun (WGS) entry which is preliminary data.</text>
</comment>